<protein>
    <recommendedName>
        <fullName evidence="2">Aminoglycoside phosphotransferase domain-containing protein</fullName>
    </recommendedName>
</protein>
<keyword evidence="1" id="KW-0472">Membrane</keyword>
<reference evidence="4" key="1">
    <citation type="journal article" date="2018" name="Gigascience">
        <title>Genome assembly of the Pink Ipe (Handroanthus impetiginosus, Bignoniaceae), a highly valued, ecologically keystone Neotropical timber forest tree.</title>
        <authorList>
            <person name="Silva-Junior O.B."/>
            <person name="Grattapaglia D."/>
            <person name="Novaes E."/>
            <person name="Collevatti R.G."/>
        </authorList>
    </citation>
    <scope>NUCLEOTIDE SEQUENCE [LARGE SCALE GENOMIC DNA]</scope>
    <source>
        <strain evidence="4">cv. UFG-1</strain>
    </source>
</reference>
<proteinExistence type="predicted"/>
<sequence length="294" mass="32899">MATRTSELVGPVDPAQKFDVDALLRYAIANVDGFPQSPSLFTVSQFGHGQSNPTFLLEVHCGSVKKYYVMRKKPPGKLLESAHAVEREFQVLHALGTRTLVPVPKVYCLCTDPSVIGTPFYIMEYLEGRIFIDPMLQDVTPTQRRAIYDATAKALASLHSTDVDATGLKSYGKPNNYCKRQVERWAKQYLVSTGEGKSNRNPKMLDLADWLRQHIPPEDSLGTAAGLVHGDFRIDNLVFHLTEVCALEFFHMLLICTGYMMISSYALASACACTSMFFLRKSLKFLLLCNCRIE</sequence>
<feature type="domain" description="Aminoglycoside phosphotransferase" evidence="2">
    <location>
        <begin position="42"/>
        <end position="240"/>
    </location>
</feature>
<evidence type="ECO:0000259" key="2">
    <source>
        <dbReference type="Pfam" id="PF01636"/>
    </source>
</evidence>
<evidence type="ECO:0000256" key="1">
    <source>
        <dbReference type="SAM" id="Phobius"/>
    </source>
</evidence>
<dbReference type="PANTHER" id="PTHR47829">
    <property type="entry name" value="HYDROLASE, PUTATIVE (AFU_ORTHOLOGUE AFUA_1G12880)-RELATED"/>
    <property type="match status" value="1"/>
</dbReference>
<dbReference type="SUPFAM" id="SSF56112">
    <property type="entry name" value="Protein kinase-like (PK-like)"/>
    <property type="match status" value="1"/>
</dbReference>
<gene>
    <name evidence="3" type="ORF">CDL12_15333</name>
</gene>
<accession>A0A2G9H3F2</accession>
<dbReference type="EMBL" id="NKXS01002806">
    <property type="protein sequence ID" value="PIN12059.1"/>
    <property type="molecule type" value="Genomic_DNA"/>
</dbReference>
<dbReference type="InterPro" id="IPR041726">
    <property type="entry name" value="ACAD10_11_N"/>
</dbReference>
<comment type="caution">
    <text evidence="3">The sequence shown here is derived from an EMBL/GenBank/DDBJ whole genome shotgun (WGS) entry which is preliminary data.</text>
</comment>
<evidence type="ECO:0000313" key="3">
    <source>
        <dbReference type="EMBL" id="PIN12059.1"/>
    </source>
</evidence>
<dbReference type="Gene3D" id="3.30.200.20">
    <property type="entry name" value="Phosphorylase Kinase, domain 1"/>
    <property type="match status" value="1"/>
</dbReference>
<feature type="transmembrane region" description="Helical" evidence="1">
    <location>
        <begin position="249"/>
        <end position="279"/>
    </location>
</feature>
<dbReference type="InterPro" id="IPR002575">
    <property type="entry name" value="Aminoglycoside_PTrfase"/>
</dbReference>
<dbReference type="STRING" id="429701.A0A2G9H3F2"/>
<dbReference type="Pfam" id="PF01636">
    <property type="entry name" value="APH"/>
    <property type="match status" value="1"/>
</dbReference>
<evidence type="ECO:0000313" key="4">
    <source>
        <dbReference type="Proteomes" id="UP000231279"/>
    </source>
</evidence>
<dbReference type="AlphaFoldDB" id="A0A2G9H3F2"/>
<dbReference type="InterPro" id="IPR052898">
    <property type="entry name" value="ACAD10-like"/>
</dbReference>
<organism evidence="3 4">
    <name type="scientific">Handroanthus impetiginosus</name>
    <dbReference type="NCBI Taxonomy" id="429701"/>
    <lineage>
        <taxon>Eukaryota</taxon>
        <taxon>Viridiplantae</taxon>
        <taxon>Streptophyta</taxon>
        <taxon>Embryophyta</taxon>
        <taxon>Tracheophyta</taxon>
        <taxon>Spermatophyta</taxon>
        <taxon>Magnoliopsida</taxon>
        <taxon>eudicotyledons</taxon>
        <taxon>Gunneridae</taxon>
        <taxon>Pentapetalae</taxon>
        <taxon>asterids</taxon>
        <taxon>lamiids</taxon>
        <taxon>Lamiales</taxon>
        <taxon>Bignoniaceae</taxon>
        <taxon>Crescentiina</taxon>
        <taxon>Tabebuia alliance</taxon>
        <taxon>Handroanthus</taxon>
    </lineage>
</organism>
<dbReference type="Gene3D" id="3.90.1200.10">
    <property type="match status" value="1"/>
</dbReference>
<keyword evidence="1" id="KW-1133">Transmembrane helix</keyword>
<dbReference type="OrthoDB" id="434771at2759"/>
<keyword evidence="4" id="KW-1185">Reference proteome</keyword>
<name>A0A2G9H3F2_9LAMI</name>
<keyword evidence="1" id="KW-0812">Transmembrane</keyword>
<dbReference type="Proteomes" id="UP000231279">
    <property type="component" value="Unassembled WGS sequence"/>
</dbReference>
<dbReference type="CDD" id="cd05154">
    <property type="entry name" value="ACAD10_11_N-like"/>
    <property type="match status" value="1"/>
</dbReference>
<dbReference type="PANTHER" id="PTHR47829:SF3">
    <property type="entry name" value="AMINOGLYCOSIDE PHOSPHOTRANSFERASE DOMAIN-CONTAINING PROTEIN"/>
    <property type="match status" value="1"/>
</dbReference>
<dbReference type="InterPro" id="IPR011009">
    <property type="entry name" value="Kinase-like_dom_sf"/>
</dbReference>